<feature type="transmembrane region" description="Helical" evidence="6">
    <location>
        <begin position="321"/>
        <end position="346"/>
    </location>
</feature>
<feature type="transmembrane region" description="Helical" evidence="6">
    <location>
        <begin position="231"/>
        <end position="247"/>
    </location>
</feature>
<keyword evidence="5 6" id="KW-0472">Membrane</keyword>
<keyword evidence="8" id="KW-1185">Reference proteome</keyword>
<dbReference type="GO" id="GO:0005886">
    <property type="term" value="C:plasma membrane"/>
    <property type="evidence" value="ECO:0007669"/>
    <property type="project" value="TreeGrafter"/>
</dbReference>
<dbReference type="RefSeq" id="WP_015757700.1">
    <property type="nucleotide sequence ID" value="NC_013216.1"/>
</dbReference>
<dbReference type="HOGENOM" id="CLU_029243_7_0_9"/>
<feature type="transmembrane region" description="Helical" evidence="6">
    <location>
        <begin position="82"/>
        <end position="103"/>
    </location>
</feature>
<dbReference type="GO" id="GO:0051301">
    <property type="term" value="P:cell division"/>
    <property type="evidence" value="ECO:0007669"/>
    <property type="project" value="UniProtKB-KW"/>
</dbReference>
<evidence type="ECO:0000256" key="6">
    <source>
        <dbReference type="SAM" id="Phobius"/>
    </source>
</evidence>
<feature type="transmembrane region" description="Helical" evidence="6">
    <location>
        <begin position="148"/>
        <end position="166"/>
    </location>
</feature>
<keyword evidence="7" id="KW-0131">Cell cycle</keyword>
<evidence type="ECO:0000313" key="7">
    <source>
        <dbReference type="EMBL" id="ACV62996.1"/>
    </source>
</evidence>
<dbReference type="Proteomes" id="UP000002217">
    <property type="component" value="Chromosome"/>
</dbReference>
<evidence type="ECO:0000256" key="2">
    <source>
        <dbReference type="ARBA" id="ARBA00022692"/>
    </source>
</evidence>
<reference evidence="7 8" key="1">
    <citation type="journal article" date="2009" name="Stand. Genomic Sci.">
        <title>Complete genome sequence of Desulfotomaculum acetoxidans type strain (5575).</title>
        <authorList>
            <person name="Spring S."/>
            <person name="Lapidus A."/>
            <person name="Schroder M."/>
            <person name="Gleim D."/>
            <person name="Sims D."/>
            <person name="Meincke L."/>
            <person name="Glavina Del Rio T."/>
            <person name="Tice H."/>
            <person name="Copeland A."/>
            <person name="Cheng J.F."/>
            <person name="Lucas S."/>
            <person name="Chen F."/>
            <person name="Nolan M."/>
            <person name="Bruce D."/>
            <person name="Goodwin L."/>
            <person name="Pitluck S."/>
            <person name="Ivanova N."/>
            <person name="Mavromatis K."/>
            <person name="Mikhailova N."/>
            <person name="Pati A."/>
            <person name="Chen A."/>
            <person name="Palaniappan K."/>
            <person name="Land M."/>
            <person name="Hauser L."/>
            <person name="Chang Y.J."/>
            <person name="Jeffries C.D."/>
            <person name="Chain P."/>
            <person name="Saunders E."/>
            <person name="Brettin T."/>
            <person name="Detter J.C."/>
            <person name="Goker M."/>
            <person name="Bristow J."/>
            <person name="Eisen J.A."/>
            <person name="Markowitz V."/>
            <person name="Hugenholtz P."/>
            <person name="Kyrpides N.C."/>
            <person name="Klenk H.P."/>
            <person name="Han C."/>
        </authorList>
    </citation>
    <scope>NUCLEOTIDE SEQUENCE [LARGE SCALE GENOMIC DNA]</scope>
    <source>
        <strain evidence="8">ATCC 49208 / DSM 771 / VKM B-1644</strain>
    </source>
</reference>
<name>C8VZL8_DESAS</name>
<feature type="transmembrane region" description="Helical" evidence="6">
    <location>
        <begin position="208"/>
        <end position="225"/>
    </location>
</feature>
<evidence type="ECO:0000256" key="3">
    <source>
        <dbReference type="ARBA" id="ARBA00022960"/>
    </source>
</evidence>
<keyword evidence="4 6" id="KW-1133">Transmembrane helix</keyword>
<proteinExistence type="predicted"/>
<dbReference type="AlphaFoldDB" id="C8VZL8"/>
<feature type="transmembrane region" description="Helical" evidence="6">
    <location>
        <begin position="115"/>
        <end position="136"/>
    </location>
</feature>
<sequence>MVITENDKIMAYINDVCSQIKFREVHNEIKIELISHFQEIVEGYLLDGFSENEVVSKAINQMGSAEIVGKQLNKVHKPKPEWSILSISLIFVSLGLLAMHFIEKQGLFTATPIPIFTRSLIFIIIGAVIGTGLYFFDYRKLEPYSKHIYLVSVLTLVIVIILGQRFNDNLYLRIGPLYLNIVDISPLLLSIALSGIFNNWDWNKPKKLFQGLLLCVVPLILILVIGSMSNSIIYSITCIILMIVSGARYRNSLVYIGIVSGMMIMLSIISTPYRLFINPEKEFLGSGWTIQLSKLISNSGLYGHGFTQKLKNIPYLHTDFMFSYITVTFGWIVGSVLAALVVIYIIRISSIISVVKNNYARLLISGFVTIFALQFLWNIFMNLGLAPISGVGLPFMSFGGTPLIFNAAILGIISSIYRRRYVSKTVINNS</sequence>
<dbReference type="GO" id="GO:0015648">
    <property type="term" value="F:lipid-linked peptidoglycan transporter activity"/>
    <property type="evidence" value="ECO:0007669"/>
    <property type="project" value="TreeGrafter"/>
</dbReference>
<feature type="transmembrane region" description="Helical" evidence="6">
    <location>
        <begin position="254"/>
        <end position="276"/>
    </location>
</feature>
<keyword evidence="3" id="KW-0133">Cell shape</keyword>
<dbReference type="InterPro" id="IPR001182">
    <property type="entry name" value="FtsW/RodA"/>
</dbReference>
<dbReference type="EMBL" id="CP001720">
    <property type="protein sequence ID" value="ACV62996.1"/>
    <property type="molecule type" value="Genomic_DNA"/>
</dbReference>
<dbReference type="KEGG" id="dae:Dtox_2174"/>
<dbReference type="GO" id="GO:0008360">
    <property type="term" value="P:regulation of cell shape"/>
    <property type="evidence" value="ECO:0007669"/>
    <property type="project" value="UniProtKB-KW"/>
</dbReference>
<evidence type="ECO:0000256" key="5">
    <source>
        <dbReference type="ARBA" id="ARBA00023136"/>
    </source>
</evidence>
<dbReference type="STRING" id="485916.Dtox_2174"/>
<protein>
    <submittedName>
        <fullName evidence="7">Cell division membrane protein-like protein</fullName>
    </submittedName>
</protein>
<dbReference type="GO" id="GO:0032153">
    <property type="term" value="C:cell division site"/>
    <property type="evidence" value="ECO:0007669"/>
    <property type="project" value="TreeGrafter"/>
</dbReference>
<feature type="transmembrane region" description="Helical" evidence="6">
    <location>
        <begin position="392"/>
        <end position="417"/>
    </location>
</feature>
<accession>C8VZL8</accession>
<gene>
    <name evidence="7" type="ordered locus">Dtox_2174</name>
</gene>
<organism evidence="7 8">
    <name type="scientific">Desulfofarcimen acetoxidans (strain ATCC 49208 / DSM 771 / KCTC 5769 / VKM B-1644 / 5575)</name>
    <name type="common">Desulfotomaculum acetoxidans</name>
    <dbReference type="NCBI Taxonomy" id="485916"/>
    <lineage>
        <taxon>Bacteria</taxon>
        <taxon>Bacillati</taxon>
        <taxon>Bacillota</taxon>
        <taxon>Clostridia</taxon>
        <taxon>Eubacteriales</taxon>
        <taxon>Peptococcaceae</taxon>
        <taxon>Desulfofarcimen</taxon>
    </lineage>
</organism>
<dbReference type="PANTHER" id="PTHR30474:SF1">
    <property type="entry name" value="PEPTIDOGLYCAN GLYCOSYLTRANSFERASE MRDB"/>
    <property type="match status" value="1"/>
</dbReference>
<evidence type="ECO:0000313" key="8">
    <source>
        <dbReference type="Proteomes" id="UP000002217"/>
    </source>
</evidence>
<dbReference type="eggNOG" id="COG0772">
    <property type="taxonomic scope" value="Bacteria"/>
</dbReference>
<feature type="transmembrane region" description="Helical" evidence="6">
    <location>
        <begin position="178"/>
        <end position="196"/>
    </location>
</feature>
<dbReference type="OrthoDB" id="9802195at2"/>
<dbReference type="Pfam" id="PF01098">
    <property type="entry name" value="FTSW_RODA_SPOVE"/>
    <property type="match status" value="1"/>
</dbReference>
<feature type="transmembrane region" description="Helical" evidence="6">
    <location>
        <begin position="358"/>
        <end position="380"/>
    </location>
</feature>
<evidence type="ECO:0000256" key="4">
    <source>
        <dbReference type="ARBA" id="ARBA00022989"/>
    </source>
</evidence>
<keyword evidence="7" id="KW-0132">Cell division</keyword>
<comment type="subcellular location">
    <subcellularLocation>
        <location evidence="1">Membrane</location>
        <topology evidence="1">Multi-pass membrane protein</topology>
    </subcellularLocation>
</comment>
<keyword evidence="2 6" id="KW-0812">Transmembrane</keyword>
<dbReference type="PANTHER" id="PTHR30474">
    <property type="entry name" value="CELL CYCLE PROTEIN"/>
    <property type="match status" value="1"/>
</dbReference>
<evidence type="ECO:0000256" key="1">
    <source>
        <dbReference type="ARBA" id="ARBA00004141"/>
    </source>
</evidence>